<gene>
    <name evidence="2" type="ORF">FS320_32410</name>
</gene>
<feature type="region of interest" description="Disordered" evidence="1">
    <location>
        <begin position="1"/>
        <end position="46"/>
    </location>
</feature>
<dbReference type="AlphaFoldDB" id="A0A5N7MT58"/>
<protein>
    <submittedName>
        <fullName evidence="2">Uncharacterized protein</fullName>
    </submittedName>
</protein>
<accession>A0A5N7MT58</accession>
<organism evidence="2 3">
    <name type="scientific">Microvirga tunisiensis</name>
    <dbReference type="NCBI Taxonomy" id="2108360"/>
    <lineage>
        <taxon>Bacteria</taxon>
        <taxon>Pseudomonadati</taxon>
        <taxon>Pseudomonadota</taxon>
        <taxon>Alphaproteobacteria</taxon>
        <taxon>Hyphomicrobiales</taxon>
        <taxon>Methylobacteriaceae</taxon>
        <taxon>Microvirga</taxon>
    </lineage>
</organism>
<evidence type="ECO:0000313" key="2">
    <source>
        <dbReference type="EMBL" id="MPR29659.1"/>
    </source>
</evidence>
<dbReference type="RefSeq" id="WP_152716545.1">
    <property type="nucleotide sequence ID" value="NZ_VOSJ01000274.1"/>
</dbReference>
<proteinExistence type="predicted"/>
<keyword evidence="3" id="KW-1185">Reference proteome</keyword>
<sequence>MNKRVNATAPSRFSSDIGLETGNDRTDALPAASTTGSPPPISAMDQHEGEVPACVEAGQTLPAVSPQADDYDGVIDAAVIEVQRVHKVLGHLVERGQRAAHTTLSLLYPLSMRALNDSGFRSALLHRAKIKIRRDTPHHLGMVRAIVKAAGVSVPNSTVHDWSIALWAWEIHEVEPTQGAVRRWISKLADQQTGSRRAPSLLATVKAIVASETKDDRRDLREKKRQKANFEWNLFRVQHEAKPFATFKLKGQRTSQNEYTLLLARVQKGQATILGEVGKDVKTVRTLWQKHRV</sequence>
<comment type="caution">
    <text evidence="2">The sequence shown here is derived from an EMBL/GenBank/DDBJ whole genome shotgun (WGS) entry which is preliminary data.</text>
</comment>
<evidence type="ECO:0000313" key="3">
    <source>
        <dbReference type="Proteomes" id="UP000403266"/>
    </source>
</evidence>
<dbReference type="EMBL" id="VOSK01000255">
    <property type="protein sequence ID" value="MPR29659.1"/>
    <property type="molecule type" value="Genomic_DNA"/>
</dbReference>
<name>A0A5N7MT58_9HYPH</name>
<evidence type="ECO:0000256" key="1">
    <source>
        <dbReference type="SAM" id="MobiDB-lite"/>
    </source>
</evidence>
<reference evidence="2 3" key="1">
    <citation type="journal article" date="2019" name="Syst. Appl. Microbiol.">
        <title>Microvirga tunisiensis sp. nov., a root nodule symbiotic bacterium isolated from Lupinus micranthus and L. luteus grown in Northern Tunisia.</title>
        <authorList>
            <person name="Msaddak A."/>
            <person name="Rejili M."/>
            <person name="Duran D."/>
            <person name="Mars M."/>
            <person name="Palacios J.M."/>
            <person name="Ruiz-Argueso T."/>
            <person name="Rey L."/>
            <person name="Imperial J."/>
        </authorList>
    </citation>
    <scope>NUCLEOTIDE SEQUENCE [LARGE SCALE GENOMIC DNA]</scope>
    <source>
        <strain evidence="2 3">Lmie10</strain>
    </source>
</reference>
<dbReference type="Proteomes" id="UP000403266">
    <property type="component" value="Unassembled WGS sequence"/>
</dbReference>